<comment type="caution">
    <text evidence="1">The sequence shown here is derived from an EMBL/GenBank/DDBJ whole genome shotgun (WGS) entry which is preliminary data.</text>
</comment>
<organism evidence="1 2">
    <name type="scientific">Zemynaea arenosa</name>
    <dbReference type="NCBI Taxonomy" id="2561931"/>
    <lineage>
        <taxon>Bacteria</taxon>
        <taxon>Pseudomonadati</taxon>
        <taxon>Pseudomonadota</taxon>
        <taxon>Betaproteobacteria</taxon>
        <taxon>Burkholderiales</taxon>
        <taxon>Oxalobacteraceae</taxon>
        <taxon>Telluria group</taxon>
        <taxon>Zemynaea</taxon>
    </lineage>
</organism>
<keyword evidence="2" id="KW-1185">Reference proteome</keyword>
<evidence type="ECO:0000313" key="2">
    <source>
        <dbReference type="Proteomes" id="UP000298438"/>
    </source>
</evidence>
<name>A0A4Y9RWV6_9BURK</name>
<sequence>MKPGRSLQNLATELTRQLETKKDFIVPTPAMTIKSNAMGESVLTAQFPNDSHDFNLTAVARRQLAEKLKIPFQYFERMRIEEPQLLDLNVNAWLHRAFEEVMLRTGDQKLRAVLSRRYRRIDNYQIADQVIPVLERIPGATFMSVELTETRMYLKVVSRDVEAEIAPGDVVRAGVVISNSEVGCGKLWVQPLVFRLVCANGLIAADQHLAKTHLGRLLEASEETFVVFKDDTLKAQDDALLLAVRDAVEAAVSQSTLSMLSQKLRATMGIRITGDPSSAIEVLADRYALSDYERTGVLRHLVNGGTLTGYGLVNAVTEFSQTVADYDRATELEMLGGKLIELQHGEWQRLAAAT</sequence>
<gene>
    <name evidence="1" type="ORF">E4L96_19950</name>
</gene>
<dbReference type="RefSeq" id="WP_135208966.1">
    <property type="nucleotide sequence ID" value="NZ_SPVF01000252.1"/>
</dbReference>
<evidence type="ECO:0000313" key="1">
    <source>
        <dbReference type="EMBL" id="TFW13373.1"/>
    </source>
</evidence>
<protein>
    <submittedName>
        <fullName evidence="1">DUF932 domain-containing protein</fullName>
    </submittedName>
</protein>
<proteinExistence type="predicted"/>
<accession>A0A4Y9RWV6</accession>
<dbReference type="InterPro" id="IPR026325">
    <property type="entry name" value="DUF932"/>
</dbReference>
<dbReference type="Pfam" id="PF06067">
    <property type="entry name" value="DUF932"/>
    <property type="match status" value="1"/>
</dbReference>
<reference evidence="1 2" key="1">
    <citation type="submission" date="2019-03" db="EMBL/GenBank/DDBJ databases">
        <title>Draft Genome Sequence of Massilia arenosa sp. nov., a Novel Massilia Species Isolated from a Sandy-loam Maize Soil.</title>
        <authorList>
            <person name="Raths R."/>
            <person name="Peta V."/>
            <person name="Bucking H."/>
        </authorList>
    </citation>
    <scope>NUCLEOTIDE SEQUENCE [LARGE SCALE GENOMIC DNA]</scope>
    <source>
        <strain evidence="1 2">MC02</strain>
    </source>
</reference>
<dbReference type="EMBL" id="SPVF01000252">
    <property type="protein sequence ID" value="TFW13373.1"/>
    <property type="molecule type" value="Genomic_DNA"/>
</dbReference>
<dbReference type="Proteomes" id="UP000298438">
    <property type="component" value="Unassembled WGS sequence"/>
</dbReference>
<dbReference type="AlphaFoldDB" id="A0A4Y9RWV6"/>
<dbReference type="OrthoDB" id="2679764at2"/>